<dbReference type="AlphaFoldDB" id="A0A023GEQ7"/>
<feature type="region of interest" description="Disordered" evidence="6">
    <location>
        <begin position="141"/>
        <end position="176"/>
    </location>
</feature>
<keyword evidence="5" id="KW-0539">Nucleus</keyword>
<dbReference type="InterPro" id="IPR003604">
    <property type="entry name" value="Matrin/U1-like-C_Znf_C2H2"/>
</dbReference>
<dbReference type="Gene3D" id="2.20.70.10">
    <property type="match status" value="1"/>
</dbReference>
<evidence type="ECO:0000313" key="9">
    <source>
        <dbReference type="EMBL" id="JAC31438.1"/>
    </source>
</evidence>
<evidence type="ECO:0000256" key="3">
    <source>
        <dbReference type="ARBA" id="ARBA00022771"/>
    </source>
</evidence>
<dbReference type="PANTHER" id="PTHR13173">
    <property type="entry name" value="WW DOMAIN BINDING PROTEIN 4"/>
    <property type="match status" value="1"/>
</dbReference>
<sequence length="263" mass="29909">MADYWKSQPKKFCEACKCWFADNKASIDFHERGKNHQANVQKRITEIMKKGKKMHKAQQNYENIMDGINQAALQAYQKDVESGGSKLDKLRYEAEEAKLKERTTEKERENSLAATSQVITWFEAVTEGGDTYYWNMETGESSWEKPTSGYVPLSEQEEGGNDDGAPEEHKSGMGPMPKANPYGEWQEVRPKVTPQIDLQLPQKQDGVEEVVISVPNDVPTKVKFLEKTVGSLESEDDNGSSVFKKRKPGSHSRRNVRQRTDDE</sequence>
<dbReference type="SMART" id="SM00451">
    <property type="entry name" value="ZnF_U1"/>
    <property type="match status" value="1"/>
</dbReference>
<name>A0A023GEQ7_AMBTT</name>
<dbReference type="SUPFAM" id="SSF51045">
    <property type="entry name" value="WW domain"/>
    <property type="match status" value="1"/>
</dbReference>
<evidence type="ECO:0000256" key="1">
    <source>
        <dbReference type="ARBA" id="ARBA00004123"/>
    </source>
</evidence>
<dbReference type="GO" id="GO:0008270">
    <property type="term" value="F:zinc ion binding"/>
    <property type="evidence" value="ECO:0007669"/>
    <property type="project" value="UniProtKB-KW"/>
</dbReference>
<dbReference type="Pfam" id="PF06220">
    <property type="entry name" value="zf-U1"/>
    <property type="match status" value="1"/>
</dbReference>
<evidence type="ECO:0000259" key="8">
    <source>
        <dbReference type="PROSITE" id="PS50171"/>
    </source>
</evidence>
<comment type="subcellular location">
    <subcellularLocation>
        <location evidence="1">Nucleus</location>
    </subcellularLocation>
</comment>
<dbReference type="InterPro" id="IPR013085">
    <property type="entry name" value="U1-CZ_Znf_C2H2"/>
</dbReference>
<proteinExistence type="evidence at transcript level"/>
<feature type="compositionally biased region" description="Basic residues" evidence="6">
    <location>
        <begin position="243"/>
        <end position="257"/>
    </location>
</feature>
<evidence type="ECO:0000259" key="7">
    <source>
        <dbReference type="PROSITE" id="PS50020"/>
    </source>
</evidence>
<dbReference type="PROSITE" id="PS50020">
    <property type="entry name" value="WW_DOMAIN_2"/>
    <property type="match status" value="1"/>
</dbReference>
<feature type="compositionally biased region" description="Acidic residues" evidence="6">
    <location>
        <begin position="155"/>
        <end position="165"/>
    </location>
</feature>
<dbReference type="Gene3D" id="3.30.160.60">
    <property type="entry name" value="Classic Zinc Finger"/>
    <property type="match status" value="1"/>
</dbReference>
<feature type="domain" description="WW" evidence="7">
    <location>
        <begin position="121"/>
        <end position="148"/>
    </location>
</feature>
<protein>
    <submittedName>
        <fullName evidence="9">Putative ww domain-binding protein 4</fullName>
    </submittedName>
</protein>
<feature type="domain" description="Matrin-type" evidence="8">
    <location>
        <begin position="11"/>
        <end position="42"/>
    </location>
</feature>
<dbReference type="GO" id="GO:0003723">
    <property type="term" value="F:RNA binding"/>
    <property type="evidence" value="ECO:0007669"/>
    <property type="project" value="TreeGrafter"/>
</dbReference>
<evidence type="ECO:0000256" key="4">
    <source>
        <dbReference type="ARBA" id="ARBA00022833"/>
    </source>
</evidence>
<evidence type="ECO:0000256" key="5">
    <source>
        <dbReference type="ARBA" id="ARBA00023242"/>
    </source>
</evidence>
<dbReference type="PROSITE" id="PS01159">
    <property type="entry name" value="WW_DOMAIN_1"/>
    <property type="match status" value="1"/>
</dbReference>
<accession>A0A023GEQ7</accession>
<dbReference type="InterPro" id="IPR040023">
    <property type="entry name" value="WBP4"/>
</dbReference>
<keyword evidence="3" id="KW-0863">Zinc-finger</keyword>
<dbReference type="GO" id="GO:0000398">
    <property type="term" value="P:mRNA splicing, via spliceosome"/>
    <property type="evidence" value="ECO:0007669"/>
    <property type="project" value="InterPro"/>
</dbReference>
<reference evidence="9" key="1">
    <citation type="submission" date="2014-03" db="EMBL/GenBank/DDBJ databases">
        <title>The sialotranscriptome of Amblyomma triste, Amblyomma parvum and Amblyomma cajennense ticks, uncovered by 454-based RNA-seq.</title>
        <authorList>
            <person name="Garcia G.R."/>
            <person name="Gardinassi L.G."/>
            <person name="Ribeiro J.M."/>
            <person name="Anatriello E."/>
            <person name="Ferreira B.R."/>
            <person name="Moreira H.N."/>
            <person name="Mafra C."/>
            <person name="Olegario M.M."/>
            <person name="Szabo P.J."/>
            <person name="Miranda-Santos I.K."/>
            <person name="Maruyama S.R."/>
        </authorList>
    </citation>
    <scope>NUCLEOTIDE SEQUENCE</scope>
    <source>
        <strain evidence="9">Mato Grasso do Sul</strain>
        <tissue evidence="9">Salivary glands</tissue>
    </source>
</reference>
<evidence type="ECO:0000256" key="2">
    <source>
        <dbReference type="ARBA" id="ARBA00022723"/>
    </source>
</evidence>
<keyword evidence="2" id="KW-0479">Metal-binding</keyword>
<feature type="region of interest" description="Disordered" evidence="6">
    <location>
        <begin position="229"/>
        <end position="263"/>
    </location>
</feature>
<evidence type="ECO:0000256" key="6">
    <source>
        <dbReference type="SAM" id="MobiDB-lite"/>
    </source>
</evidence>
<dbReference type="Pfam" id="PF00397">
    <property type="entry name" value="WW"/>
    <property type="match status" value="1"/>
</dbReference>
<dbReference type="GO" id="GO:0071011">
    <property type="term" value="C:precatalytic spliceosome"/>
    <property type="evidence" value="ECO:0007669"/>
    <property type="project" value="TreeGrafter"/>
</dbReference>
<dbReference type="SMART" id="SM00456">
    <property type="entry name" value="WW"/>
    <property type="match status" value="1"/>
</dbReference>
<dbReference type="PANTHER" id="PTHR13173:SF10">
    <property type="entry name" value="WW DOMAIN-BINDING PROTEIN 4"/>
    <property type="match status" value="1"/>
</dbReference>
<keyword evidence="4" id="KW-0862">Zinc</keyword>
<dbReference type="CDD" id="cd00201">
    <property type="entry name" value="WW"/>
    <property type="match status" value="1"/>
</dbReference>
<dbReference type="EMBL" id="GBBM01003980">
    <property type="protein sequence ID" value="JAC31438.1"/>
    <property type="molecule type" value="mRNA"/>
</dbReference>
<dbReference type="InterPro" id="IPR001202">
    <property type="entry name" value="WW_dom"/>
</dbReference>
<organism evidence="9">
    <name type="scientific">Amblyomma triste</name>
    <name type="common">Neotropical tick</name>
    <dbReference type="NCBI Taxonomy" id="251400"/>
    <lineage>
        <taxon>Eukaryota</taxon>
        <taxon>Metazoa</taxon>
        <taxon>Ecdysozoa</taxon>
        <taxon>Arthropoda</taxon>
        <taxon>Chelicerata</taxon>
        <taxon>Arachnida</taxon>
        <taxon>Acari</taxon>
        <taxon>Parasitiformes</taxon>
        <taxon>Ixodida</taxon>
        <taxon>Ixodoidea</taxon>
        <taxon>Ixodidae</taxon>
        <taxon>Amblyomminae</taxon>
        <taxon>Amblyomma</taxon>
    </lineage>
</organism>
<dbReference type="PROSITE" id="PS50171">
    <property type="entry name" value="ZF_MATRIN"/>
    <property type="match status" value="1"/>
</dbReference>
<dbReference type="InterPro" id="IPR036020">
    <property type="entry name" value="WW_dom_sf"/>
</dbReference>
<dbReference type="InterPro" id="IPR000690">
    <property type="entry name" value="Matrin/U1-C_Znf_C2H2"/>
</dbReference>